<reference evidence="11" key="1">
    <citation type="journal article" date="2017" name="Genome Biol.">
        <title>Comparative genomics reveals high biological diversity and specific adaptations in the industrially and medically important fungal genus Aspergillus.</title>
        <authorList>
            <person name="de Vries R.P."/>
            <person name="Riley R."/>
            <person name="Wiebenga A."/>
            <person name="Aguilar-Osorio G."/>
            <person name="Amillis S."/>
            <person name="Uchima C.A."/>
            <person name="Anderluh G."/>
            <person name="Asadollahi M."/>
            <person name="Askin M."/>
            <person name="Barry K."/>
            <person name="Battaglia E."/>
            <person name="Bayram O."/>
            <person name="Benocci T."/>
            <person name="Braus-Stromeyer S.A."/>
            <person name="Caldana C."/>
            <person name="Canovas D."/>
            <person name="Cerqueira G.C."/>
            <person name="Chen F."/>
            <person name="Chen W."/>
            <person name="Choi C."/>
            <person name="Clum A."/>
            <person name="Dos Santos R.A."/>
            <person name="Damasio A.R."/>
            <person name="Diallinas G."/>
            <person name="Emri T."/>
            <person name="Fekete E."/>
            <person name="Flipphi M."/>
            <person name="Freyberg S."/>
            <person name="Gallo A."/>
            <person name="Gournas C."/>
            <person name="Habgood R."/>
            <person name="Hainaut M."/>
            <person name="Harispe M.L."/>
            <person name="Henrissat B."/>
            <person name="Hilden K.S."/>
            <person name="Hope R."/>
            <person name="Hossain A."/>
            <person name="Karabika E."/>
            <person name="Karaffa L."/>
            <person name="Karanyi Z."/>
            <person name="Krasevec N."/>
            <person name="Kuo A."/>
            <person name="Kusch H."/>
            <person name="LaButti K."/>
            <person name="Lagendijk E.L."/>
            <person name="Lapidus A."/>
            <person name="Levasseur A."/>
            <person name="Lindquist E."/>
            <person name="Lipzen A."/>
            <person name="Logrieco A.F."/>
            <person name="MacCabe A."/>
            <person name="Maekelae M.R."/>
            <person name="Malavazi I."/>
            <person name="Melin P."/>
            <person name="Meyer V."/>
            <person name="Mielnichuk N."/>
            <person name="Miskei M."/>
            <person name="Molnar A.P."/>
            <person name="Mule G."/>
            <person name="Ngan C.Y."/>
            <person name="Orejas M."/>
            <person name="Orosz E."/>
            <person name="Ouedraogo J.P."/>
            <person name="Overkamp K.M."/>
            <person name="Park H.-S."/>
            <person name="Perrone G."/>
            <person name="Piumi F."/>
            <person name="Punt P.J."/>
            <person name="Ram A.F."/>
            <person name="Ramon A."/>
            <person name="Rauscher S."/>
            <person name="Record E."/>
            <person name="Riano-Pachon D.M."/>
            <person name="Robert V."/>
            <person name="Roehrig J."/>
            <person name="Ruller R."/>
            <person name="Salamov A."/>
            <person name="Salih N.S."/>
            <person name="Samson R.A."/>
            <person name="Sandor E."/>
            <person name="Sanguinetti M."/>
            <person name="Schuetze T."/>
            <person name="Sepcic K."/>
            <person name="Shelest E."/>
            <person name="Sherlock G."/>
            <person name="Sophianopoulou V."/>
            <person name="Squina F.M."/>
            <person name="Sun H."/>
            <person name="Susca A."/>
            <person name="Todd R.B."/>
            <person name="Tsang A."/>
            <person name="Unkles S.E."/>
            <person name="van de Wiele N."/>
            <person name="van Rossen-Uffink D."/>
            <person name="Oliveira J.V."/>
            <person name="Vesth T.C."/>
            <person name="Visser J."/>
            <person name="Yu J.-H."/>
            <person name="Zhou M."/>
            <person name="Andersen M.R."/>
            <person name="Archer D.B."/>
            <person name="Baker S.E."/>
            <person name="Benoit I."/>
            <person name="Brakhage A.A."/>
            <person name="Braus G.H."/>
            <person name="Fischer R."/>
            <person name="Frisvad J.C."/>
            <person name="Goldman G.H."/>
            <person name="Houbraken J."/>
            <person name="Oakley B."/>
            <person name="Pocsi I."/>
            <person name="Scazzocchio C."/>
            <person name="Seiboth B."/>
            <person name="vanKuyk P.A."/>
            <person name="Wortman J."/>
            <person name="Dyer P.S."/>
            <person name="Grigoriev I.V."/>
        </authorList>
    </citation>
    <scope>NUCLEOTIDE SEQUENCE [LARGE SCALE GENOMIC DNA]</scope>
    <source>
        <strain evidence="11">ATCC 16872 / CBS 172.66 / WB 5094</strain>
    </source>
</reference>
<evidence type="ECO:0000313" key="11">
    <source>
        <dbReference type="Proteomes" id="UP000184546"/>
    </source>
</evidence>
<accession>A0A1L9WQ82</accession>
<dbReference type="OMA" id="FFTYYMM"/>
<evidence type="ECO:0000256" key="2">
    <source>
        <dbReference type="ARBA" id="ARBA00022448"/>
    </source>
</evidence>
<evidence type="ECO:0000256" key="1">
    <source>
        <dbReference type="ARBA" id="ARBA00004141"/>
    </source>
</evidence>
<sequence length="563" mass="61908">MTKDKTISDDIQGTTPDSGPDSQDVMKAELVDPNPPNQLQRRLDNRQIQIMAVGGSIGTALFISIGGGLAKSGPLSLLLGYGIYSVILACATNGLAEMTTLAPIPGGFIRMSGKWVDDAFGFMAGWNFFLYEAISIPFEITALNMLLKFWTDAIPTAAVCCACIVAYSLLSIFAVKIYGEAEFWGSSGKAVLITLLFFFTFVTMVGGNPQHDTYGFRHWKDPGPMAEYLHTGSLGRFEGVLSAIWIASFTIAGPEYVNLLAAEAKRPRVYIKNAYKVVYWRFVFFYLMAALCVGILVAYNDPTLVAIFLDNTDSGAGGSSPFIVAMHNMQIPALPHLINALLLTTIFSAGNTYMYCASRSLYGLALDGRAPAILTKCTKNGVPVYCVLVVICFPLLSLLQLGDGSAQALSWLTNLITAGGIINYIVICVTYLCFYRACKAQGVDRKTFPYFGRFQPYTAWVGLVGECLIVVFYGYASFTPWNVSDFFTHYTMVIVALVLYLYWKLVKRTRMVDPKEVDLVWEIPLVDAYEASLTSSPVGFFTELLQLFGWRRGQIAGDVDSRI</sequence>
<feature type="transmembrane region" description="Helical" evidence="8">
    <location>
        <begin position="487"/>
        <end position="503"/>
    </location>
</feature>
<dbReference type="OrthoDB" id="10062876at2759"/>
<organism evidence="10 11">
    <name type="scientific">Aspergillus aculeatus (strain ATCC 16872 / CBS 172.66 / WB 5094)</name>
    <dbReference type="NCBI Taxonomy" id="690307"/>
    <lineage>
        <taxon>Eukaryota</taxon>
        <taxon>Fungi</taxon>
        <taxon>Dikarya</taxon>
        <taxon>Ascomycota</taxon>
        <taxon>Pezizomycotina</taxon>
        <taxon>Eurotiomycetes</taxon>
        <taxon>Eurotiomycetidae</taxon>
        <taxon>Eurotiales</taxon>
        <taxon>Aspergillaceae</taxon>
        <taxon>Aspergillus</taxon>
        <taxon>Aspergillus subgen. Circumdati</taxon>
    </lineage>
</organism>
<evidence type="ECO:0000256" key="6">
    <source>
        <dbReference type="ARBA" id="ARBA00023136"/>
    </source>
</evidence>
<feature type="transmembrane region" description="Helical" evidence="8">
    <location>
        <begin position="408"/>
        <end position="434"/>
    </location>
</feature>
<feature type="transmembrane region" description="Helical" evidence="8">
    <location>
        <begin position="190"/>
        <end position="207"/>
    </location>
</feature>
<keyword evidence="11" id="KW-1185">Reference proteome</keyword>
<evidence type="ECO:0000256" key="3">
    <source>
        <dbReference type="ARBA" id="ARBA00022692"/>
    </source>
</evidence>
<keyword evidence="4" id="KW-0029">Amino-acid transport</keyword>
<dbReference type="GO" id="GO:0015171">
    <property type="term" value="F:amino acid transmembrane transporter activity"/>
    <property type="evidence" value="ECO:0007669"/>
    <property type="project" value="TreeGrafter"/>
</dbReference>
<keyword evidence="6 8" id="KW-0472">Membrane</keyword>
<feature type="transmembrane region" description="Helical" evidence="8">
    <location>
        <begin position="454"/>
        <end position="475"/>
    </location>
</feature>
<gene>
    <name evidence="10" type="ORF">ASPACDRAFT_61855</name>
</gene>
<dbReference type="VEuPathDB" id="FungiDB:ASPACDRAFT_61855"/>
<dbReference type="PANTHER" id="PTHR43341">
    <property type="entry name" value="AMINO ACID PERMEASE"/>
    <property type="match status" value="1"/>
</dbReference>
<feature type="transmembrane region" description="Helical" evidence="8">
    <location>
        <begin position="239"/>
        <end position="257"/>
    </location>
</feature>
<dbReference type="GO" id="GO:0016020">
    <property type="term" value="C:membrane"/>
    <property type="evidence" value="ECO:0007669"/>
    <property type="project" value="UniProtKB-SubCell"/>
</dbReference>
<dbReference type="STRING" id="690307.A0A1L9WQ82"/>
<feature type="transmembrane region" description="Helical" evidence="8">
    <location>
        <begin position="50"/>
        <end position="69"/>
    </location>
</feature>
<dbReference type="PANTHER" id="PTHR43341:SF6">
    <property type="entry name" value="AMINO ACID TRANSPORTER (EUROFUNG)"/>
    <property type="match status" value="1"/>
</dbReference>
<dbReference type="Pfam" id="PF00324">
    <property type="entry name" value="AA_permease"/>
    <property type="match status" value="1"/>
</dbReference>
<feature type="transmembrane region" description="Helical" evidence="8">
    <location>
        <begin position="278"/>
        <end position="299"/>
    </location>
</feature>
<feature type="compositionally biased region" description="Polar residues" evidence="7">
    <location>
        <begin position="9"/>
        <end position="21"/>
    </location>
</feature>
<feature type="transmembrane region" description="Helical" evidence="8">
    <location>
        <begin position="382"/>
        <end position="402"/>
    </location>
</feature>
<dbReference type="InterPro" id="IPR004841">
    <property type="entry name" value="AA-permease/SLC12A_dom"/>
</dbReference>
<keyword evidence="3 8" id="KW-0812">Transmembrane</keyword>
<dbReference type="PIRSF" id="PIRSF006060">
    <property type="entry name" value="AA_transporter"/>
    <property type="match status" value="1"/>
</dbReference>
<dbReference type="EMBL" id="KV878980">
    <property type="protein sequence ID" value="OJJ98336.1"/>
    <property type="molecule type" value="Genomic_DNA"/>
</dbReference>
<keyword evidence="2" id="KW-0813">Transport</keyword>
<dbReference type="AlphaFoldDB" id="A0A1L9WQ82"/>
<dbReference type="FunFam" id="1.20.1740.10:FF:000006">
    <property type="entry name" value="General amino acid permease"/>
    <property type="match status" value="1"/>
</dbReference>
<feature type="domain" description="Amino acid permease/ SLC12A" evidence="9">
    <location>
        <begin position="48"/>
        <end position="510"/>
    </location>
</feature>
<feature type="transmembrane region" description="Helical" evidence="8">
    <location>
        <begin position="154"/>
        <end position="178"/>
    </location>
</feature>
<feature type="transmembrane region" description="Helical" evidence="8">
    <location>
        <begin position="75"/>
        <end position="95"/>
    </location>
</feature>
<dbReference type="Proteomes" id="UP000184546">
    <property type="component" value="Unassembled WGS sequence"/>
</dbReference>
<comment type="subcellular location">
    <subcellularLocation>
        <location evidence="1">Membrane</location>
        <topology evidence="1">Multi-pass membrane protein</topology>
    </subcellularLocation>
</comment>
<keyword evidence="5 8" id="KW-1133">Transmembrane helix</keyword>
<feature type="transmembrane region" description="Helical" evidence="8">
    <location>
        <begin position="115"/>
        <end position="134"/>
    </location>
</feature>
<proteinExistence type="predicted"/>
<dbReference type="GeneID" id="30977527"/>
<protein>
    <recommendedName>
        <fullName evidence="9">Amino acid permease/ SLC12A domain-containing protein</fullName>
    </recommendedName>
</protein>
<evidence type="ECO:0000259" key="9">
    <source>
        <dbReference type="Pfam" id="PF00324"/>
    </source>
</evidence>
<dbReference type="Gene3D" id="1.20.1740.10">
    <property type="entry name" value="Amino acid/polyamine transporter I"/>
    <property type="match status" value="1"/>
</dbReference>
<name>A0A1L9WQ82_ASPA1</name>
<evidence type="ECO:0000256" key="7">
    <source>
        <dbReference type="SAM" id="MobiDB-lite"/>
    </source>
</evidence>
<evidence type="ECO:0000256" key="4">
    <source>
        <dbReference type="ARBA" id="ARBA00022970"/>
    </source>
</evidence>
<feature type="transmembrane region" description="Helical" evidence="8">
    <location>
        <begin position="336"/>
        <end position="356"/>
    </location>
</feature>
<dbReference type="InterPro" id="IPR050524">
    <property type="entry name" value="APC_YAT"/>
</dbReference>
<evidence type="ECO:0000313" key="10">
    <source>
        <dbReference type="EMBL" id="OJJ98336.1"/>
    </source>
</evidence>
<evidence type="ECO:0000256" key="8">
    <source>
        <dbReference type="SAM" id="Phobius"/>
    </source>
</evidence>
<evidence type="ECO:0000256" key="5">
    <source>
        <dbReference type="ARBA" id="ARBA00022989"/>
    </source>
</evidence>
<feature type="region of interest" description="Disordered" evidence="7">
    <location>
        <begin position="1"/>
        <end position="25"/>
    </location>
</feature>
<dbReference type="RefSeq" id="XP_020054676.1">
    <property type="nucleotide sequence ID" value="XM_020203713.1"/>
</dbReference>